<feature type="compositionally biased region" description="Basic and acidic residues" evidence="1">
    <location>
        <begin position="311"/>
        <end position="324"/>
    </location>
</feature>
<reference evidence="2 3" key="1">
    <citation type="submission" date="2017-06" db="EMBL/GenBank/DDBJ databases">
        <authorList>
            <person name="Kim H.J."/>
            <person name="Triplett B.A."/>
        </authorList>
    </citation>
    <scope>NUCLEOTIDE SEQUENCE [LARGE SCALE GENOMIC DNA]</scope>
    <source>
        <strain evidence="2 3">DSM 8800</strain>
    </source>
</reference>
<name>A0A238Y1F9_HALVU</name>
<keyword evidence="3" id="KW-1185">Reference proteome</keyword>
<accession>A0A238Y1F9</accession>
<dbReference type="OrthoDB" id="333231at2157"/>
<proteinExistence type="predicted"/>
<protein>
    <submittedName>
        <fullName evidence="2">Uncharacterized protein</fullName>
    </submittedName>
</protein>
<feature type="compositionally biased region" description="Polar residues" evidence="1">
    <location>
        <begin position="1"/>
        <end position="12"/>
    </location>
</feature>
<evidence type="ECO:0000313" key="3">
    <source>
        <dbReference type="Proteomes" id="UP000198397"/>
    </source>
</evidence>
<feature type="region of interest" description="Disordered" evidence="1">
    <location>
        <begin position="1"/>
        <end position="31"/>
    </location>
</feature>
<dbReference type="RefSeq" id="WP_143420450.1">
    <property type="nucleotide sequence ID" value="NZ_FZNQ01000027.1"/>
</dbReference>
<dbReference type="AlphaFoldDB" id="A0A238Y1F9"/>
<feature type="region of interest" description="Disordered" evidence="1">
    <location>
        <begin position="311"/>
        <end position="338"/>
    </location>
</feature>
<dbReference type="EMBL" id="FZNQ01000027">
    <property type="protein sequence ID" value="SNR64648.1"/>
    <property type="molecule type" value="Genomic_DNA"/>
</dbReference>
<feature type="region of interest" description="Disordered" evidence="1">
    <location>
        <begin position="267"/>
        <end position="296"/>
    </location>
</feature>
<sequence length="391" mass="43734">MSQHYQPTNEAISTDDTDAQPSADTSDITDKQKEYRYRCPICETIYENEITARVHITRSDDEAHKNTNGLMPEAEVEVLSQDGDLLDTVSRQPDEIDLECLTVDQLPDDFPEHHRHIIRIATTNPYKSYSELEEIISSEFSTLDLDVPSYSTIHRVVRDYYHPQAERTSEKTESLDELTAKQQAIIIARALLPDATKSQIASKVGSASSYPAQVFERAPDIVQRFERSSDDEINDIIKSELTPESIDELISRGLVDDLPIEFDSTSVATEEADSDNDSDAGQQSLWGSPVDNQTGLRAVPEPEANLSAMHENQEKVDSVQDPDSKVSVSESTDTLPDEDTPYAIVADLHREVSFLEEVFERMEPDHNVEFAEAVIKTVAGRCESILKQGDA</sequence>
<gene>
    <name evidence="2" type="ORF">SAMN06264855_1279</name>
</gene>
<evidence type="ECO:0000313" key="2">
    <source>
        <dbReference type="EMBL" id="SNR64648.1"/>
    </source>
</evidence>
<dbReference type="Proteomes" id="UP000198397">
    <property type="component" value="Unassembled WGS sequence"/>
</dbReference>
<organism evidence="2 3">
    <name type="scientific">Halorubrum vacuolatum</name>
    <name type="common">Natronobacterium vacuolatum</name>
    <dbReference type="NCBI Taxonomy" id="63740"/>
    <lineage>
        <taxon>Archaea</taxon>
        <taxon>Methanobacteriati</taxon>
        <taxon>Methanobacteriota</taxon>
        <taxon>Stenosarchaea group</taxon>
        <taxon>Halobacteria</taxon>
        <taxon>Halobacteriales</taxon>
        <taxon>Haloferacaceae</taxon>
        <taxon>Halorubrum</taxon>
    </lineage>
</organism>
<evidence type="ECO:0000256" key="1">
    <source>
        <dbReference type="SAM" id="MobiDB-lite"/>
    </source>
</evidence>
<feature type="compositionally biased region" description="Polar residues" evidence="1">
    <location>
        <begin position="279"/>
        <end position="295"/>
    </location>
</feature>